<evidence type="ECO:0000313" key="10">
    <source>
        <dbReference type="EMBL" id="GHJ87741.1"/>
    </source>
</evidence>
<dbReference type="GO" id="GO:0005730">
    <property type="term" value="C:nucleolus"/>
    <property type="evidence" value="ECO:0007669"/>
    <property type="project" value="TreeGrafter"/>
</dbReference>
<dbReference type="GO" id="GO:0003676">
    <property type="term" value="F:nucleic acid binding"/>
    <property type="evidence" value="ECO:0007669"/>
    <property type="project" value="InterPro"/>
</dbReference>
<feature type="compositionally biased region" description="Low complexity" evidence="8">
    <location>
        <begin position="326"/>
        <end position="338"/>
    </location>
</feature>
<feature type="region of interest" description="Disordered" evidence="8">
    <location>
        <begin position="317"/>
        <end position="354"/>
    </location>
</feature>
<evidence type="ECO:0000313" key="11">
    <source>
        <dbReference type="Proteomes" id="UP000620104"/>
    </source>
</evidence>
<dbReference type="Proteomes" id="UP000620104">
    <property type="component" value="Unassembled WGS sequence"/>
</dbReference>
<dbReference type="InterPro" id="IPR036875">
    <property type="entry name" value="Znf_CCHC_sf"/>
</dbReference>
<dbReference type="EMBL" id="BLZA01000023">
    <property type="protein sequence ID" value="GHJ87741.1"/>
    <property type="molecule type" value="Genomic_DNA"/>
</dbReference>
<keyword evidence="11" id="KW-1185">Reference proteome</keyword>
<dbReference type="Gene3D" id="4.10.60.10">
    <property type="entry name" value="Zinc finger, CCHC-type"/>
    <property type="match status" value="2"/>
</dbReference>
<evidence type="ECO:0000259" key="9">
    <source>
        <dbReference type="PROSITE" id="PS50158"/>
    </source>
</evidence>
<keyword evidence="5" id="KW-0862">Zinc</keyword>
<dbReference type="PANTHER" id="PTHR46242">
    <property type="entry name" value="ZINC FINGER CCHC DOMAIN-CONTAINING PROTEIN 9 ZCCHC9"/>
    <property type="match status" value="1"/>
</dbReference>
<feature type="domain" description="CCHC-type" evidence="9">
    <location>
        <begin position="106"/>
        <end position="121"/>
    </location>
</feature>
<dbReference type="SUPFAM" id="SSF57756">
    <property type="entry name" value="Retrovirus zinc finger-like domains"/>
    <property type="match status" value="2"/>
</dbReference>
<dbReference type="PANTHER" id="PTHR46242:SF1">
    <property type="entry name" value="ZINC FINGER CCHC DOMAIN-CONTAINING PROTEIN 9"/>
    <property type="match status" value="1"/>
</dbReference>
<evidence type="ECO:0000256" key="3">
    <source>
        <dbReference type="ARBA" id="ARBA00022737"/>
    </source>
</evidence>
<feature type="domain" description="CCHC-type" evidence="9">
    <location>
        <begin position="194"/>
        <end position="209"/>
    </location>
</feature>
<dbReference type="GO" id="GO:0008270">
    <property type="term" value="F:zinc ion binding"/>
    <property type="evidence" value="ECO:0007669"/>
    <property type="project" value="UniProtKB-KW"/>
</dbReference>
<evidence type="ECO:0000256" key="1">
    <source>
        <dbReference type="ARBA" id="ARBA00022664"/>
    </source>
</evidence>
<keyword evidence="3" id="KW-0677">Repeat</keyword>
<dbReference type="AlphaFoldDB" id="A0A8H3TVK0"/>
<dbReference type="InterPro" id="IPR042246">
    <property type="entry name" value="ZCCHC9"/>
</dbReference>
<dbReference type="InterPro" id="IPR001878">
    <property type="entry name" value="Znf_CCHC"/>
</dbReference>
<dbReference type="GO" id="GO:0006397">
    <property type="term" value="P:mRNA processing"/>
    <property type="evidence" value="ECO:0007669"/>
    <property type="project" value="UniProtKB-KW"/>
</dbReference>
<keyword evidence="2" id="KW-0479">Metal-binding</keyword>
<organism evidence="10 11">
    <name type="scientific">Naganishia liquefaciens</name>
    <dbReference type="NCBI Taxonomy" id="104408"/>
    <lineage>
        <taxon>Eukaryota</taxon>
        <taxon>Fungi</taxon>
        <taxon>Dikarya</taxon>
        <taxon>Basidiomycota</taxon>
        <taxon>Agaricomycotina</taxon>
        <taxon>Tremellomycetes</taxon>
        <taxon>Filobasidiales</taxon>
        <taxon>Filobasidiaceae</taxon>
        <taxon>Naganishia</taxon>
    </lineage>
</organism>
<protein>
    <recommendedName>
        <fullName evidence="9">CCHC-type domain-containing protein</fullName>
    </recommendedName>
</protein>
<dbReference type="SMART" id="SM00343">
    <property type="entry name" value="ZnF_C2HC"/>
    <property type="match status" value="4"/>
</dbReference>
<keyword evidence="1" id="KW-0507">mRNA processing</keyword>
<reference evidence="10" key="1">
    <citation type="submission" date="2020-07" db="EMBL/GenBank/DDBJ databases">
        <title>Draft Genome Sequence of a Deep-Sea Yeast, Naganishia (Cryptococcus) liquefaciens strain N6.</title>
        <authorList>
            <person name="Han Y.W."/>
            <person name="Kajitani R."/>
            <person name="Morimoto H."/>
            <person name="Parhat M."/>
            <person name="Tsubouchi H."/>
            <person name="Bakenova O."/>
            <person name="Ogata M."/>
            <person name="Argunhan B."/>
            <person name="Aoki R."/>
            <person name="Kajiwara S."/>
            <person name="Itoh T."/>
            <person name="Iwasaki H."/>
        </authorList>
    </citation>
    <scope>NUCLEOTIDE SEQUENCE</scope>
    <source>
        <strain evidence="10">N6</strain>
    </source>
</reference>
<dbReference type="PROSITE" id="PS50158">
    <property type="entry name" value="ZF_CCHC"/>
    <property type="match status" value="2"/>
</dbReference>
<feature type="compositionally biased region" description="Basic residues" evidence="8">
    <location>
        <begin position="49"/>
        <end position="61"/>
    </location>
</feature>
<name>A0A8H3TVK0_9TREE</name>
<feature type="region of interest" description="Disordered" evidence="8">
    <location>
        <begin position="1"/>
        <end position="100"/>
    </location>
</feature>
<feature type="coiled-coil region" evidence="7">
    <location>
        <begin position="284"/>
        <end position="311"/>
    </location>
</feature>
<evidence type="ECO:0000256" key="4">
    <source>
        <dbReference type="ARBA" id="ARBA00022771"/>
    </source>
</evidence>
<dbReference type="FunFam" id="4.10.60.10:FF:000091">
    <property type="entry name" value="Zinc finger CCHC-type-containing 9"/>
    <property type="match status" value="1"/>
</dbReference>
<feature type="compositionally biased region" description="Basic and acidic residues" evidence="8">
    <location>
        <begin position="27"/>
        <end position="37"/>
    </location>
</feature>
<accession>A0A8H3TVK0</accession>
<proteinExistence type="predicted"/>
<keyword evidence="4 6" id="KW-0863">Zinc-finger</keyword>
<comment type="caution">
    <text evidence="10">The sequence shown here is derived from an EMBL/GenBank/DDBJ whole genome shotgun (WGS) entry which is preliminary data.</text>
</comment>
<feature type="compositionally biased region" description="Basic and acidic residues" evidence="8">
    <location>
        <begin position="77"/>
        <end position="100"/>
    </location>
</feature>
<evidence type="ECO:0000256" key="8">
    <source>
        <dbReference type="SAM" id="MobiDB-lite"/>
    </source>
</evidence>
<gene>
    <name evidence="10" type="ORF">NliqN6_4143</name>
</gene>
<dbReference type="OrthoDB" id="3863715at2759"/>
<keyword evidence="7" id="KW-0175">Coiled coil</keyword>
<evidence type="ECO:0000256" key="2">
    <source>
        <dbReference type="ARBA" id="ARBA00022723"/>
    </source>
</evidence>
<evidence type="ECO:0000256" key="6">
    <source>
        <dbReference type="PROSITE-ProRule" id="PRU00047"/>
    </source>
</evidence>
<evidence type="ECO:0000256" key="7">
    <source>
        <dbReference type="SAM" id="Coils"/>
    </source>
</evidence>
<evidence type="ECO:0000256" key="5">
    <source>
        <dbReference type="ARBA" id="ARBA00022833"/>
    </source>
</evidence>
<sequence>MTRVTSFLMPKRGQEASTFEEMQANARKQDTPSKPESSDNTSNAEKTKSSKSRPNPKKRKRENAEKAEASGQTNGWGKREDVKRKAMKTEQRRQGRAEDRNANTTCFACRGKGHAAKECPNVLLAAANADLEGNAEVTGEAAEKGAAQGIKRKKGKKGAELAGSSGRCYRCDSSEHPLSRCPKPVSVGLPFAHCFICLEKGHLASKCPSNTRGIYPNGGSCKVCGSVQHRAQDCPDDKRGKAPVIALTEAEEELIKMKDDAVVLGTGREAGADEDDFMIHKRRKTEAERKHAEALAQAKAAKKQQAALQKRLMQKSQMMGSAVGDSEGSSALALLQSEEAADTQDQDSSPPRVAAIAKPVVSALVRKKPKVVKF</sequence>